<sequence>MQGSAPAAHPAGECAYPLTRRLLAEAGRSDIPASPELPERLEGAAVPPWLPDLARVERAAAAAARAPRPERPGAGPPVVNPTLELVRLAWPVLDGLDGELGAAPPAAFSAPPAPADGFVLCWQDTAGVSHAAPAAPGDLLALKVVVEGLDPEAVASAHGVPVGRVDEAIRAAADREILLAPPSRIRRDPAVFPIPEGTPDHMVTAETFAVQWHVTQACDLHCRHCYDRSDRAPLSYEQGVRVLDDLRRFCQARNVRGHVVFTGGNPFLHPRFADLYRAAADRGFSLAILGNPVPRRRLEEILAIREPTFYQVSLEGLEPHNDFIRGRGHFRRALAFLDLLRELGVSSSVMLTLTRENLPQVLPLAEILRGRADGFTFNRLSPVGEGARLALPDRDAFLAFLEAFRRAAARNEVLYFKDNLLNALLHREGLPLSDGCTGYGCGAAFNFIALLPDGEAHACRKFPSPIGNVHAEGLEAVYESAAARRYRAGCEGCRPCPIRPWCGGCLAVARGLGRDIFTEPDPFCPFLGTDGIDVSCTAGVVSAPAQT</sequence>
<dbReference type="InterPro" id="IPR023807">
    <property type="entry name" value="Peptide_mod_rSAM"/>
</dbReference>
<dbReference type="SUPFAM" id="SSF102114">
    <property type="entry name" value="Radical SAM enzymes"/>
    <property type="match status" value="1"/>
</dbReference>
<dbReference type="PANTHER" id="PTHR11228:SF7">
    <property type="entry name" value="PQQA PEPTIDE CYCLASE"/>
    <property type="match status" value="1"/>
</dbReference>
<dbReference type="InterPro" id="IPR013785">
    <property type="entry name" value="Aldolase_TIM"/>
</dbReference>
<evidence type="ECO:0000313" key="6">
    <source>
        <dbReference type="EMBL" id="NDY41741.1"/>
    </source>
</evidence>
<dbReference type="PROSITE" id="PS51918">
    <property type="entry name" value="RADICAL_SAM"/>
    <property type="match status" value="1"/>
</dbReference>
<dbReference type="GO" id="GO:0046872">
    <property type="term" value="F:metal ion binding"/>
    <property type="evidence" value="ECO:0007669"/>
    <property type="project" value="UniProtKB-KW"/>
</dbReference>
<dbReference type="Pfam" id="PF04055">
    <property type="entry name" value="Radical_SAM"/>
    <property type="match status" value="1"/>
</dbReference>
<name>A0A6N9TKE6_DISTH</name>
<protein>
    <submittedName>
        <fullName evidence="6">Selenobiotic family peptide radical SAM maturase</fullName>
    </submittedName>
</protein>
<dbReference type="EMBL" id="JAAGRR010000015">
    <property type="protein sequence ID" value="NDY41741.1"/>
    <property type="molecule type" value="Genomic_DNA"/>
</dbReference>
<organism evidence="6 7">
    <name type="scientific">Dissulfurirhabdus thermomarina</name>
    <dbReference type="NCBI Taxonomy" id="1765737"/>
    <lineage>
        <taxon>Bacteria</taxon>
        <taxon>Deltaproteobacteria</taxon>
        <taxon>Dissulfurirhabdaceae</taxon>
        <taxon>Dissulfurirhabdus</taxon>
    </lineage>
</organism>
<dbReference type="InterPro" id="IPR006638">
    <property type="entry name" value="Elp3/MiaA/NifB-like_rSAM"/>
</dbReference>
<dbReference type="InterPro" id="IPR007197">
    <property type="entry name" value="rSAM"/>
</dbReference>
<dbReference type="SFLD" id="SFLDG01067">
    <property type="entry name" value="SPASM/twitch_domain_containing"/>
    <property type="match status" value="1"/>
</dbReference>
<evidence type="ECO:0000256" key="1">
    <source>
        <dbReference type="ARBA" id="ARBA00022691"/>
    </source>
</evidence>
<keyword evidence="3" id="KW-0408">Iron</keyword>
<dbReference type="Gene3D" id="3.20.20.70">
    <property type="entry name" value="Aldolase class I"/>
    <property type="match status" value="1"/>
</dbReference>
<reference evidence="6 7" key="1">
    <citation type="submission" date="2020-02" db="EMBL/GenBank/DDBJ databases">
        <title>Comparative genomics of sulfur disproportionating microorganisms.</title>
        <authorList>
            <person name="Ward L.M."/>
            <person name="Bertran E."/>
            <person name="Johnston D.T."/>
        </authorList>
    </citation>
    <scope>NUCLEOTIDE SEQUENCE [LARGE SCALE GENOMIC DNA]</scope>
    <source>
        <strain evidence="6 7">DSM 100025</strain>
    </source>
</reference>
<dbReference type="Pfam" id="PF13186">
    <property type="entry name" value="SPASM"/>
    <property type="match status" value="1"/>
</dbReference>
<dbReference type="RefSeq" id="WP_163297894.1">
    <property type="nucleotide sequence ID" value="NZ_JAAGRR010000015.1"/>
</dbReference>
<dbReference type="AlphaFoldDB" id="A0A6N9TKE6"/>
<dbReference type="InterPro" id="IPR050377">
    <property type="entry name" value="Radical_SAM_PqqE_MftC-like"/>
</dbReference>
<dbReference type="GO" id="GO:0051536">
    <property type="term" value="F:iron-sulfur cluster binding"/>
    <property type="evidence" value="ECO:0007669"/>
    <property type="project" value="UniProtKB-KW"/>
</dbReference>
<accession>A0A6N9TKE6</accession>
<proteinExistence type="predicted"/>
<evidence type="ECO:0000313" key="7">
    <source>
        <dbReference type="Proteomes" id="UP000469346"/>
    </source>
</evidence>
<gene>
    <name evidence="6" type="primary">sbtM</name>
    <name evidence="6" type="ORF">G3N55_02595</name>
</gene>
<keyword evidence="7" id="KW-1185">Reference proteome</keyword>
<comment type="caution">
    <text evidence="6">The sequence shown here is derived from an EMBL/GenBank/DDBJ whole genome shotgun (WGS) entry which is preliminary data.</text>
</comment>
<evidence type="ECO:0000259" key="5">
    <source>
        <dbReference type="PROSITE" id="PS51918"/>
    </source>
</evidence>
<dbReference type="SMART" id="SM00729">
    <property type="entry name" value="Elp3"/>
    <property type="match status" value="1"/>
</dbReference>
<dbReference type="NCBIfam" id="TIGR04085">
    <property type="entry name" value="rSAM_more_4Fe4S"/>
    <property type="match status" value="1"/>
</dbReference>
<dbReference type="GO" id="GO:0003824">
    <property type="term" value="F:catalytic activity"/>
    <property type="evidence" value="ECO:0007669"/>
    <property type="project" value="InterPro"/>
</dbReference>
<dbReference type="InterPro" id="IPR058240">
    <property type="entry name" value="rSAM_sf"/>
</dbReference>
<keyword evidence="4" id="KW-0411">Iron-sulfur</keyword>
<dbReference type="Proteomes" id="UP000469346">
    <property type="component" value="Unassembled WGS sequence"/>
</dbReference>
<evidence type="ECO:0000256" key="4">
    <source>
        <dbReference type="ARBA" id="ARBA00023014"/>
    </source>
</evidence>
<dbReference type="NCBIfam" id="TIGR04082">
    <property type="entry name" value="rSAM_for_selen"/>
    <property type="match status" value="1"/>
</dbReference>
<keyword evidence="1" id="KW-0949">S-adenosyl-L-methionine</keyword>
<evidence type="ECO:0000256" key="3">
    <source>
        <dbReference type="ARBA" id="ARBA00023004"/>
    </source>
</evidence>
<evidence type="ECO:0000256" key="2">
    <source>
        <dbReference type="ARBA" id="ARBA00022723"/>
    </source>
</evidence>
<dbReference type="PANTHER" id="PTHR11228">
    <property type="entry name" value="RADICAL SAM DOMAIN PROTEIN"/>
    <property type="match status" value="1"/>
</dbReference>
<feature type="domain" description="Radical SAM core" evidence="5">
    <location>
        <begin position="204"/>
        <end position="417"/>
    </location>
</feature>
<dbReference type="CDD" id="cd01335">
    <property type="entry name" value="Radical_SAM"/>
    <property type="match status" value="1"/>
</dbReference>
<dbReference type="InterPro" id="IPR023885">
    <property type="entry name" value="4Fe4S-binding_SPASM_dom"/>
</dbReference>
<dbReference type="SFLD" id="SFLDS00029">
    <property type="entry name" value="Radical_SAM"/>
    <property type="match status" value="1"/>
</dbReference>
<keyword evidence="2" id="KW-0479">Metal-binding</keyword>